<gene>
    <name evidence="1" type="ORF">OOU_Y34scaffold00363g5</name>
</gene>
<dbReference type="EMBL" id="JH793877">
    <property type="protein sequence ID" value="ELQ40765.1"/>
    <property type="molecule type" value="Genomic_DNA"/>
</dbReference>
<proteinExistence type="predicted"/>
<reference evidence="1" key="1">
    <citation type="journal article" date="2012" name="PLoS Genet.">
        <title>Comparative analysis of the genomes of two field isolates of the rice blast fungus Magnaporthe oryzae.</title>
        <authorList>
            <person name="Xue M."/>
            <person name="Yang J."/>
            <person name="Li Z."/>
            <person name="Hu S."/>
            <person name="Yao N."/>
            <person name="Dean R.A."/>
            <person name="Zhao W."/>
            <person name="Shen M."/>
            <person name="Zhang H."/>
            <person name="Li C."/>
            <person name="Liu L."/>
            <person name="Cao L."/>
            <person name="Xu X."/>
            <person name="Xing Y."/>
            <person name="Hsiang T."/>
            <person name="Zhang Z."/>
            <person name="Xu J.R."/>
            <person name="Peng Y.L."/>
        </authorList>
    </citation>
    <scope>NUCLEOTIDE SEQUENCE</scope>
    <source>
        <strain evidence="1">Y34</strain>
    </source>
</reference>
<name>A0AA97P2G8_PYRO3</name>
<protein>
    <submittedName>
        <fullName evidence="1">Uncharacterized protein</fullName>
    </submittedName>
</protein>
<sequence length="38" mass="4047">MDKRQFGGFVQVALVGCPRPFPTSNRLGITLKVSVVAG</sequence>
<organism evidence="1">
    <name type="scientific">Pyricularia oryzae (strain Y34)</name>
    <name type="common">Rice blast fungus</name>
    <name type="synonym">Magnaporthe oryzae</name>
    <dbReference type="NCBI Taxonomy" id="1143189"/>
    <lineage>
        <taxon>Eukaryota</taxon>
        <taxon>Fungi</taxon>
        <taxon>Dikarya</taxon>
        <taxon>Ascomycota</taxon>
        <taxon>Pezizomycotina</taxon>
        <taxon>Sordariomycetes</taxon>
        <taxon>Sordariomycetidae</taxon>
        <taxon>Magnaporthales</taxon>
        <taxon>Pyriculariaceae</taxon>
        <taxon>Pyricularia</taxon>
    </lineage>
</organism>
<dbReference type="PROSITE" id="PS51257">
    <property type="entry name" value="PROKAR_LIPOPROTEIN"/>
    <property type="match status" value="1"/>
</dbReference>
<evidence type="ECO:0000313" key="1">
    <source>
        <dbReference type="EMBL" id="ELQ40765.1"/>
    </source>
</evidence>
<dbReference type="Proteomes" id="UP000011086">
    <property type="component" value="Unassembled WGS sequence"/>
</dbReference>
<accession>A0AA97P2G8</accession>
<dbReference type="AlphaFoldDB" id="A0AA97P2G8"/>